<dbReference type="InterPro" id="IPR008258">
    <property type="entry name" value="Transglycosylase_SLT_dom_1"/>
</dbReference>
<dbReference type="PANTHER" id="PTHR37423:SF2">
    <property type="entry name" value="MEMBRANE-BOUND LYTIC MUREIN TRANSGLYCOSYLASE C"/>
    <property type="match status" value="1"/>
</dbReference>
<evidence type="ECO:0000259" key="4">
    <source>
        <dbReference type="Pfam" id="PF01464"/>
    </source>
</evidence>
<dbReference type="AlphaFoldDB" id="A0A917MGJ7"/>
<feature type="signal peptide" evidence="3">
    <location>
        <begin position="1"/>
        <end position="26"/>
    </location>
</feature>
<evidence type="ECO:0000256" key="2">
    <source>
        <dbReference type="ARBA" id="ARBA00009387"/>
    </source>
</evidence>
<keyword evidence="3" id="KW-0732">Signal</keyword>
<protein>
    <submittedName>
        <fullName evidence="6">Transglycosylase</fullName>
    </submittedName>
</protein>
<evidence type="ECO:0000313" key="6">
    <source>
        <dbReference type="EMBL" id="GGH09306.1"/>
    </source>
</evidence>
<dbReference type="Pfam" id="PF01464">
    <property type="entry name" value="SLT"/>
    <property type="match status" value="1"/>
</dbReference>
<dbReference type="EMBL" id="BMES01000001">
    <property type="protein sequence ID" value="GGH09306.1"/>
    <property type="molecule type" value="Genomic_DNA"/>
</dbReference>
<gene>
    <name evidence="6" type="ORF">GCM10007036_05290</name>
</gene>
<dbReference type="RefSeq" id="WP_188516175.1">
    <property type="nucleotide sequence ID" value="NZ_BMES01000001.1"/>
</dbReference>
<evidence type="ECO:0000256" key="3">
    <source>
        <dbReference type="SAM" id="SignalP"/>
    </source>
</evidence>
<dbReference type="Proteomes" id="UP000603912">
    <property type="component" value="Unassembled WGS sequence"/>
</dbReference>
<keyword evidence="7" id="KW-1185">Reference proteome</keyword>
<dbReference type="SUPFAM" id="SSF53955">
    <property type="entry name" value="Lysozyme-like"/>
    <property type="match status" value="1"/>
</dbReference>
<dbReference type="PROSITE" id="PS51257">
    <property type="entry name" value="PROKAR_LIPOPROTEIN"/>
    <property type="match status" value="1"/>
</dbReference>
<dbReference type="CDD" id="cd00254">
    <property type="entry name" value="LT-like"/>
    <property type="match status" value="1"/>
</dbReference>
<comment type="similarity">
    <text evidence="2">Belongs to the virb1 family.</text>
</comment>
<evidence type="ECO:0000256" key="1">
    <source>
        <dbReference type="ARBA" id="ARBA00007734"/>
    </source>
</evidence>
<proteinExistence type="inferred from homology"/>
<organism evidence="6 7">
    <name type="scientific">Alsobacter metallidurans</name>
    <dbReference type="NCBI Taxonomy" id="340221"/>
    <lineage>
        <taxon>Bacteria</taxon>
        <taxon>Pseudomonadati</taxon>
        <taxon>Pseudomonadota</taxon>
        <taxon>Alphaproteobacteria</taxon>
        <taxon>Hyphomicrobiales</taxon>
        <taxon>Alsobacteraceae</taxon>
        <taxon>Alsobacter</taxon>
    </lineage>
</organism>
<feature type="domain" description="Transglycosylase SLT" evidence="4">
    <location>
        <begin position="59"/>
        <end position="162"/>
    </location>
</feature>
<dbReference type="InterPro" id="IPR007730">
    <property type="entry name" value="SPOR-like_dom"/>
</dbReference>
<sequence length="324" mass="34492">MPGAFRSGWLAAGLALVLGCAAQAQTADPKAPENDDKPVAQAQKAAASTPAADAICLLIEAAAGSHGLPVPFFTRLIGQESSFRTDVEGPVTRSGDRAQGIAQFMPRTAAERGLLDPFDPVQALPRSAEFLRELRDRFGNWGLAAAAYNAGPNRVQNWLDGSGGLPWETRNYVEAITGHPAEDWAAARKGEAKTPETSAGAGETCEAVRALLRNRSNTYVAALQRRVVEGAARPWGVQLGGGFSRGQALGMYARAERRFAAILAGRDTLILSQRLRSRGTRAFYQVRVGENSREAAESLCAKLRGAGGACLVLRNNLPRRTRAG</sequence>
<dbReference type="Pfam" id="PF05036">
    <property type="entry name" value="SPOR"/>
    <property type="match status" value="1"/>
</dbReference>
<evidence type="ECO:0000313" key="7">
    <source>
        <dbReference type="Proteomes" id="UP000603912"/>
    </source>
</evidence>
<dbReference type="InterPro" id="IPR023346">
    <property type="entry name" value="Lysozyme-like_dom_sf"/>
</dbReference>
<reference evidence="6" key="2">
    <citation type="submission" date="2020-09" db="EMBL/GenBank/DDBJ databases">
        <authorList>
            <person name="Sun Q."/>
            <person name="Zhou Y."/>
        </authorList>
    </citation>
    <scope>NUCLEOTIDE SEQUENCE</scope>
    <source>
        <strain evidence="6">CGMCC 1.12214</strain>
    </source>
</reference>
<comment type="similarity">
    <text evidence="1">Belongs to the transglycosylase Slt family.</text>
</comment>
<dbReference type="PANTHER" id="PTHR37423">
    <property type="entry name" value="SOLUBLE LYTIC MUREIN TRANSGLYCOSYLASE-RELATED"/>
    <property type="match status" value="1"/>
</dbReference>
<comment type="caution">
    <text evidence="6">The sequence shown here is derived from an EMBL/GenBank/DDBJ whole genome shotgun (WGS) entry which is preliminary data.</text>
</comment>
<feature type="chain" id="PRO_5036742908" evidence="3">
    <location>
        <begin position="27"/>
        <end position="324"/>
    </location>
</feature>
<evidence type="ECO:0000259" key="5">
    <source>
        <dbReference type="Pfam" id="PF05036"/>
    </source>
</evidence>
<dbReference type="Gene3D" id="1.10.530.10">
    <property type="match status" value="1"/>
</dbReference>
<accession>A0A917MGJ7</accession>
<feature type="domain" description="SPOR" evidence="5">
    <location>
        <begin position="232"/>
        <end position="313"/>
    </location>
</feature>
<reference evidence="6" key="1">
    <citation type="journal article" date="2014" name="Int. J. Syst. Evol. Microbiol.">
        <title>Complete genome sequence of Corynebacterium casei LMG S-19264T (=DSM 44701T), isolated from a smear-ripened cheese.</title>
        <authorList>
            <consortium name="US DOE Joint Genome Institute (JGI-PGF)"/>
            <person name="Walter F."/>
            <person name="Albersmeier A."/>
            <person name="Kalinowski J."/>
            <person name="Ruckert C."/>
        </authorList>
    </citation>
    <scope>NUCLEOTIDE SEQUENCE</scope>
    <source>
        <strain evidence="6">CGMCC 1.12214</strain>
    </source>
</reference>
<dbReference type="GO" id="GO:0042834">
    <property type="term" value="F:peptidoglycan binding"/>
    <property type="evidence" value="ECO:0007669"/>
    <property type="project" value="InterPro"/>
</dbReference>
<name>A0A917MGJ7_9HYPH</name>